<feature type="transmembrane region" description="Helical" evidence="5">
    <location>
        <begin position="86"/>
        <end position="103"/>
    </location>
</feature>
<feature type="transmembrane region" description="Helical" evidence="5">
    <location>
        <begin position="190"/>
        <end position="210"/>
    </location>
</feature>
<organism evidence="7">
    <name type="scientific">Magnetococcus massalia (strain MO-1)</name>
    <dbReference type="NCBI Taxonomy" id="451514"/>
    <lineage>
        <taxon>Bacteria</taxon>
        <taxon>Pseudomonadati</taxon>
        <taxon>Pseudomonadota</taxon>
        <taxon>Magnetococcia</taxon>
        <taxon>Magnetococcales</taxon>
        <taxon>Magnetococcaceae</taxon>
        <taxon>Magnetococcus</taxon>
    </lineage>
</organism>
<evidence type="ECO:0000256" key="5">
    <source>
        <dbReference type="SAM" id="Phobius"/>
    </source>
</evidence>
<evidence type="ECO:0000256" key="1">
    <source>
        <dbReference type="ARBA" id="ARBA00004141"/>
    </source>
</evidence>
<protein>
    <recommendedName>
        <fullName evidence="6">EamA domain-containing protein</fullName>
    </recommendedName>
</protein>
<feature type="transmembrane region" description="Helical" evidence="5">
    <location>
        <begin position="216"/>
        <end position="236"/>
    </location>
</feature>
<keyword evidence="2 5" id="KW-0812">Transmembrane</keyword>
<feature type="transmembrane region" description="Helical" evidence="5">
    <location>
        <begin position="48"/>
        <end position="66"/>
    </location>
</feature>
<gene>
    <name evidence="7" type="ORF">MAGMO_1613</name>
</gene>
<feature type="domain" description="EamA" evidence="6">
    <location>
        <begin position="19"/>
        <end position="150"/>
    </location>
</feature>
<comment type="subcellular location">
    <subcellularLocation>
        <location evidence="1">Membrane</location>
        <topology evidence="1">Multi-pass membrane protein</topology>
    </subcellularLocation>
</comment>
<dbReference type="Pfam" id="PF00892">
    <property type="entry name" value="EamA"/>
    <property type="match status" value="2"/>
</dbReference>
<name>A0A1S7LI75_MAGMO</name>
<feature type="transmembrane region" description="Helical" evidence="5">
    <location>
        <begin position="109"/>
        <end position="128"/>
    </location>
</feature>
<dbReference type="PANTHER" id="PTHR22911">
    <property type="entry name" value="ACYL-MALONYL CONDENSING ENZYME-RELATED"/>
    <property type="match status" value="1"/>
</dbReference>
<evidence type="ECO:0000259" key="6">
    <source>
        <dbReference type="Pfam" id="PF00892"/>
    </source>
</evidence>
<keyword evidence="3 5" id="KW-1133">Transmembrane helix</keyword>
<keyword evidence="4 5" id="KW-0472">Membrane</keyword>
<accession>A0A1S7LI75</accession>
<dbReference type="EMBL" id="LO017727">
    <property type="protein sequence ID" value="CRH05797.1"/>
    <property type="molecule type" value="Genomic_DNA"/>
</dbReference>
<evidence type="ECO:0000256" key="4">
    <source>
        <dbReference type="ARBA" id="ARBA00023136"/>
    </source>
</evidence>
<dbReference type="GO" id="GO:0016020">
    <property type="term" value="C:membrane"/>
    <property type="evidence" value="ECO:0007669"/>
    <property type="project" value="UniProtKB-SubCell"/>
</dbReference>
<evidence type="ECO:0000313" key="7">
    <source>
        <dbReference type="EMBL" id="CRH05797.1"/>
    </source>
</evidence>
<feature type="transmembrane region" description="Helical" evidence="5">
    <location>
        <begin position="248"/>
        <end position="266"/>
    </location>
</feature>
<dbReference type="InterPro" id="IPR037185">
    <property type="entry name" value="EmrE-like"/>
</dbReference>
<sequence length="307" mass="33248">MSGVPLEQRLTHYLSPNVRGALWLVGAGLSFSSVGAMVKWAGSDLHPLQIVFIRCLFGLIILIPFFMRQGWQVLRSERNDLHTMRALVGIVAMSVTFYAYAKLPLAEVTALSFTNPLFMIPLAVLFLGEQVNWRRWLATGVGFLGVLVMVRPGSVPFNPDLWAAIASPFLIAIVRALIKRMTVTESTLTIVGRYAIASTLLSLPLALSVWQSPSMGNLLLMALASAMATLAGTMMVRAYAVGEATAITPFDYSRLLFATLFGMWLFGESASLWTWAGAAIVLLATLAIAKQEAAQPAPTVATEQKGA</sequence>
<evidence type="ECO:0000256" key="3">
    <source>
        <dbReference type="ARBA" id="ARBA00022989"/>
    </source>
</evidence>
<feature type="transmembrane region" description="Helical" evidence="5">
    <location>
        <begin position="161"/>
        <end position="178"/>
    </location>
</feature>
<feature type="domain" description="EamA" evidence="6">
    <location>
        <begin position="162"/>
        <end position="288"/>
    </location>
</feature>
<evidence type="ECO:0000256" key="2">
    <source>
        <dbReference type="ARBA" id="ARBA00022692"/>
    </source>
</evidence>
<dbReference type="SUPFAM" id="SSF103481">
    <property type="entry name" value="Multidrug resistance efflux transporter EmrE"/>
    <property type="match status" value="2"/>
</dbReference>
<feature type="transmembrane region" description="Helical" evidence="5">
    <location>
        <begin position="21"/>
        <end position="42"/>
    </location>
</feature>
<feature type="transmembrane region" description="Helical" evidence="5">
    <location>
        <begin position="135"/>
        <end position="155"/>
    </location>
</feature>
<dbReference type="AlphaFoldDB" id="A0A1S7LI75"/>
<proteinExistence type="predicted"/>
<dbReference type="InterPro" id="IPR000620">
    <property type="entry name" value="EamA_dom"/>
</dbReference>
<reference evidence="7" key="1">
    <citation type="submission" date="2015-04" db="EMBL/GenBank/DDBJ databases">
        <authorList>
            <person name="Syromyatnikov M.Y."/>
            <person name="Popov V.N."/>
        </authorList>
    </citation>
    <scope>NUCLEOTIDE SEQUENCE</scope>
    <source>
        <strain evidence="7">MO-1</strain>
    </source>
</reference>
<dbReference type="PANTHER" id="PTHR22911:SF6">
    <property type="entry name" value="SOLUTE CARRIER FAMILY 35 MEMBER G1"/>
    <property type="match status" value="1"/>
</dbReference>